<evidence type="ECO:0000313" key="4">
    <source>
        <dbReference type="Proteomes" id="UP000298602"/>
    </source>
</evidence>
<reference evidence="3 4" key="2">
    <citation type="submission" date="2019-05" db="EMBL/GenBank/DDBJ databases">
        <authorList>
            <person name="Suflita J.M."/>
            <person name="Marks C.R."/>
        </authorList>
    </citation>
    <scope>NUCLEOTIDE SEQUENCE [LARGE SCALE GENOMIC DNA]</scope>
    <source>
        <strain evidence="3 4">ALDC</strain>
    </source>
</reference>
<dbReference type="AlphaFoldDB" id="A0A4P8L4P1"/>
<dbReference type="OrthoDB" id="6165442at2"/>
<dbReference type="InterPro" id="IPR012495">
    <property type="entry name" value="TadE-like_dom"/>
</dbReference>
<keyword evidence="4" id="KW-1185">Reference proteome</keyword>
<gene>
    <name evidence="3" type="ORF">FDQ92_12785</name>
</gene>
<evidence type="ECO:0000259" key="2">
    <source>
        <dbReference type="Pfam" id="PF07811"/>
    </source>
</evidence>
<sequence>MPYGNRKRPVVVIKGTKVGNKAEKGAAAVEFAIILPILIMLLFGIFQFGIAFNNYIAITHAAREGARLAAVDPLNPDDLKEIIIQRAYPVPLKEGDITIRTPEGTEVGQPVEVEISYDITIEIPLVGSWSIPLTNKAVMRLENSGHE</sequence>
<name>A0A4P8L4P1_9BACT</name>
<keyword evidence="1" id="KW-0812">Transmembrane</keyword>
<dbReference type="Proteomes" id="UP000298602">
    <property type="component" value="Chromosome"/>
</dbReference>
<evidence type="ECO:0000313" key="3">
    <source>
        <dbReference type="EMBL" id="QCQ22966.1"/>
    </source>
</evidence>
<reference evidence="3 4" key="1">
    <citation type="submission" date="2019-05" db="EMBL/GenBank/DDBJ databases">
        <title>The Complete Genome Sequence of the n-alkane-degrading Desulfoglaeba alkanexedens ALDC reveals multiple alkylsuccinate synthase gene clusters.</title>
        <authorList>
            <person name="Callaghan A.V."/>
            <person name="Davidova I.A."/>
            <person name="Duncan K.E."/>
            <person name="Morris B."/>
            <person name="McInerney M.J."/>
        </authorList>
    </citation>
    <scope>NUCLEOTIDE SEQUENCE [LARGE SCALE GENOMIC DNA]</scope>
    <source>
        <strain evidence="3 4">ALDC</strain>
    </source>
</reference>
<keyword evidence="1" id="KW-0472">Membrane</keyword>
<feature type="domain" description="TadE-like" evidence="2">
    <location>
        <begin position="25"/>
        <end position="67"/>
    </location>
</feature>
<accession>A0A4P8L4P1</accession>
<dbReference type="Pfam" id="PF07811">
    <property type="entry name" value="TadE"/>
    <property type="match status" value="1"/>
</dbReference>
<feature type="transmembrane region" description="Helical" evidence="1">
    <location>
        <begin position="27"/>
        <end position="50"/>
    </location>
</feature>
<dbReference type="EMBL" id="CP040098">
    <property type="protein sequence ID" value="QCQ22966.1"/>
    <property type="molecule type" value="Genomic_DNA"/>
</dbReference>
<keyword evidence="1" id="KW-1133">Transmembrane helix</keyword>
<proteinExistence type="predicted"/>
<protein>
    <submittedName>
        <fullName evidence="3">Pilus assembly protein</fullName>
    </submittedName>
</protein>
<evidence type="ECO:0000256" key="1">
    <source>
        <dbReference type="SAM" id="Phobius"/>
    </source>
</evidence>
<organism evidence="3 4">
    <name type="scientific">Desulfoglaeba alkanexedens ALDC</name>
    <dbReference type="NCBI Taxonomy" id="980445"/>
    <lineage>
        <taxon>Bacteria</taxon>
        <taxon>Pseudomonadati</taxon>
        <taxon>Thermodesulfobacteriota</taxon>
        <taxon>Syntrophobacteria</taxon>
        <taxon>Syntrophobacterales</taxon>
        <taxon>Syntrophobacteraceae</taxon>
        <taxon>Desulfoglaeba</taxon>
    </lineage>
</organism>
<dbReference type="KEGG" id="dax:FDQ92_12785"/>